<dbReference type="EMBL" id="WJQU01000001">
    <property type="protein sequence ID" value="KAJ6645747.1"/>
    <property type="molecule type" value="Genomic_DNA"/>
</dbReference>
<dbReference type="GO" id="GO:0006508">
    <property type="term" value="P:proteolysis"/>
    <property type="evidence" value="ECO:0007669"/>
    <property type="project" value="InterPro"/>
</dbReference>
<dbReference type="PRINTS" id="PR00722">
    <property type="entry name" value="CHYMOTRYPSIN"/>
</dbReference>
<feature type="domain" description="Peptidase S1" evidence="3">
    <location>
        <begin position="22"/>
        <end position="257"/>
    </location>
</feature>
<reference evidence="4" key="1">
    <citation type="submission" date="2022-07" db="EMBL/GenBank/DDBJ databases">
        <authorList>
            <person name="Trinca V."/>
            <person name="Uliana J.V.C."/>
            <person name="Torres T.T."/>
            <person name="Ward R.J."/>
            <person name="Monesi N."/>
        </authorList>
    </citation>
    <scope>NUCLEOTIDE SEQUENCE</scope>
    <source>
        <strain evidence="4">HSMRA1968</strain>
        <tissue evidence="4">Whole embryos</tissue>
    </source>
</reference>
<evidence type="ECO:0000313" key="5">
    <source>
        <dbReference type="Proteomes" id="UP001151699"/>
    </source>
</evidence>
<organism evidence="4 5">
    <name type="scientific">Pseudolycoriella hygida</name>
    <dbReference type="NCBI Taxonomy" id="35572"/>
    <lineage>
        <taxon>Eukaryota</taxon>
        <taxon>Metazoa</taxon>
        <taxon>Ecdysozoa</taxon>
        <taxon>Arthropoda</taxon>
        <taxon>Hexapoda</taxon>
        <taxon>Insecta</taxon>
        <taxon>Pterygota</taxon>
        <taxon>Neoptera</taxon>
        <taxon>Endopterygota</taxon>
        <taxon>Diptera</taxon>
        <taxon>Nematocera</taxon>
        <taxon>Sciaroidea</taxon>
        <taxon>Sciaridae</taxon>
        <taxon>Pseudolycoriella</taxon>
    </lineage>
</organism>
<keyword evidence="1" id="KW-1015">Disulfide bond</keyword>
<dbReference type="GO" id="GO:0004252">
    <property type="term" value="F:serine-type endopeptidase activity"/>
    <property type="evidence" value="ECO:0007669"/>
    <property type="project" value="InterPro"/>
</dbReference>
<dbReference type="PROSITE" id="PS50240">
    <property type="entry name" value="TRYPSIN_DOM"/>
    <property type="match status" value="1"/>
</dbReference>
<dbReference type="InterPro" id="IPR009003">
    <property type="entry name" value="Peptidase_S1_PA"/>
</dbReference>
<dbReference type="OrthoDB" id="5597713at2759"/>
<protein>
    <submittedName>
        <fullName evidence="4">Collagenase</fullName>
    </submittedName>
</protein>
<dbReference type="SUPFAM" id="SSF50494">
    <property type="entry name" value="Trypsin-like serine proteases"/>
    <property type="match status" value="1"/>
</dbReference>
<comment type="similarity">
    <text evidence="2">Belongs to the peptidase S1 family. CLIP subfamily.</text>
</comment>
<comment type="caution">
    <text evidence="4">The sequence shown here is derived from an EMBL/GenBank/DDBJ whole genome shotgun (WGS) entry which is preliminary data.</text>
</comment>
<dbReference type="InterPro" id="IPR001254">
    <property type="entry name" value="Trypsin_dom"/>
</dbReference>
<dbReference type="InterPro" id="IPR051333">
    <property type="entry name" value="CLIP_Serine_Protease"/>
</dbReference>
<keyword evidence="5" id="KW-1185">Reference proteome</keyword>
<sequence length="262" mass="29185">MNESSIISLTANLYDAGPTFRIINGHIDTKNQFPWQAHVQASYTNSPINNCGGSIITTTYILTAADCVLNAKTLKINLGSTYLSTPAKTLYSNSFFVHHSYNSNYFQNNIALIRLPEALQFTSTLMAIRLPSRSQVNETFTNHEAYCTGFGVTSANDQTLSNRLRWVKVKVISNVECRKSYRPEMIQAETICAVGWSSPWQVPCSGDGGGALAINEFGTWTQIGIFSFFHETGCESGYPSGFVRITSYFEWITQITGYLFRP</sequence>
<dbReference type="Gene3D" id="2.40.10.10">
    <property type="entry name" value="Trypsin-like serine proteases"/>
    <property type="match status" value="1"/>
</dbReference>
<dbReference type="SMART" id="SM00020">
    <property type="entry name" value="Tryp_SPc"/>
    <property type="match status" value="1"/>
</dbReference>
<dbReference type="FunFam" id="2.40.10.10:FF:000068">
    <property type="entry name" value="transmembrane protease serine 2"/>
    <property type="match status" value="1"/>
</dbReference>
<dbReference type="Pfam" id="PF00089">
    <property type="entry name" value="Trypsin"/>
    <property type="match status" value="1"/>
</dbReference>
<proteinExistence type="inferred from homology"/>
<dbReference type="InterPro" id="IPR001314">
    <property type="entry name" value="Peptidase_S1A"/>
</dbReference>
<evidence type="ECO:0000256" key="1">
    <source>
        <dbReference type="ARBA" id="ARBA00023157"/>
    </source>
</evidence>
<dbReference type="PANTHER" id="PTHR24260:SF145">
    <property type="entry name" value="FI17609P1-RELATED"/>
    <property type="match status" value="1"/>
</dbReference>
<evidence type="ECO:0000256" key="2">
    <source>
        <dbReference type="ARBA" id="ARBA00024195"/>
    </source>
</evidence>
<dbReference type="Proteomes" id="UP001151699">
    <property type="component" value="Chromosome A"/>
</dbReference>
<evidence type="ECO:0000313" key="4">
    <source>
        <dbReference type="EMBL" id="KAJ6645747.1"/>
    </source>
</evidence>
<dbReference type="InterPro" id="IPR043504">
    <property type="entry name" value="Peptidase_S1_PA_chymotrypsin"/>
</dbReference>
<evidence type="ECO:0000259" key="3">
    <source>
        <dbReference type="PROSITE" id="PS50240"/>
    </source>
</evidence>
<name>A0A9Q0N9B5_9DIPT</name>
<accession>A0A9Q0N9B5</accession>
<gene>
    <name evidence="4" type="primary">COGS_2</name>
    <name evidence="4" type="ORF">Bhyg_00956</name>
</gene>
<dbReference type="AlphaFoldDB" id="A0A9Q0N9B5"/>
<dbReference type="PANTHER" id="PTHR24260">
    <property type="match status" value="1"/>
</dbReference>
<dbReference type="CDD" id="cd00190">
    <property type="entry name" value="Tryp_SPc"/>
    <property type="match status" value="1"/>
</dbReference>